<dbReference type="EMBL" id="KK583202">
    <property type="protein sequence ID" value="KDO30200.1"/>
    <property type="molecule type" value="Genomic_DNA"/>
</dbReference>
<dbReference type="KEGG" id="spar:SPRG_19762"/>
<sequence>MVWSDVGDVFDVFVLDDGRLTDVDVKNSTTVAPKSGGFSVIVACGKTDACHVAWGLQWSPPLPAAHRALASITGCSYSGTYETTTSHDEITFVCDFVQPGLFTPTFNSTLDAFSVGIYYGSRAAGSWCLNDCYTIIAPYAFYSTRTESLLLTQSGTYTVTILCINGMNHDDRPCTVGVNYNFRTSPPVPISEDGSIEPAFTNSSMTSRETCSYYARSVQTTPTAPYLVFACDDALPSTPYSVYVSSVDNFKVFGYNGMLDAYDYDRLRYGSRSALAFQGESYAASGYANSGKNVLVIYCANDYHAPCNFTVQMTMTTPAPTYAPTPTPALSVCPVVGTYAATGMRLTLLVDGTFTESSESGSGPTCSIMGRYAISEQRATFLIMTVSGGCTSPFSPNAKLASVFIFSSDCQRLTLNLTSTPVLLGRSSDATTAMTSAVMLMGTLIAWLTLEY</sequence>
<reference evidence="1 2" key="1">
    <citation type="journal article" date="2013" name="PLoS Genet.">
        <title>Distinctive expansion of potential virulence genes in the genome of the oomycete fish pathogen Saprolegnia parasitica.</title>
        <authorList>
            <person name="Jiang R.H."/>
            <person name="de Bruijn I."/>
            <person name="Haas B.J."/>
            <person name="Belmonte R."/>
            <person name="Lobach L."/>
            <person name="Christie J."/>
            <person name="van den Ackerveken G."/>
            <person name="Bottin A."/>
            <person name="Bulone V."/>
            <person name="Diaz-Moreno S.M."/>
            <person name="Dumas B."/>
            <person name="Fan L."/>
            <person name="Gaulin E."/>
            <person name="Govers F."/>
            <person name="Grenville-Briggs L.J."/>
            <person name="Horner N.R."/>
            <person name="Levin J.Z."/>
            <person name="Mammella M."/>
            <person name="Meijer H.J."/>
            <person name="Morris P."/>
            <person name="Nusbaum C."/>
            <person name="Oome S."/>
            <person name="Phillips A.J."/>
            <person name="van Rooyen D."/>
            <person name="Rzeszutek E."/>
            <person name="Saraiva M."/>
            <person name="Secombes C.J."/>
            <person name="Seidl M.F."/>
            <person name="Snel B."/>
            <person name="Stassen J.H."/>
            <person name="Sykes S."/>
            <person name="Tripathy S."/>
            <person name="van den Berg H."/>
            <person name="Vega-Arreguin J.C."/>
            <person name="Wawra S."/>
            <person name="Young S.K."/>
            <person name="Zeng Q."/>
            <person name="Dieguez-Uribeondo J."/>
            <person name="Russ C."/>
            <person name="Tyler B.M."/>
            <person name="van West P."/>
        </authorList>
    </citation>
    <scope>NUCLEOTIDE SEQUENCE [LARGE SCALE GENOMIC DNA]</scope>
    <source>
        <strain evidence="1 2">CBS 223.65</strain>
    </source>
</reference>
<dbReference type="VEuPathDB" id="FungiDB:SPRG_19762"/>
<dbReference type="Proteomes" id="UP000030745">
    <property type="component" value="Unassembled WGS sequence"/>
</dbReference>
<organism evidence="1 2">
    <name type="scientific">Saprolegnia parasitica (strain CBS 223.65)</name>
    <dbReference type="NCBI Taxonomy" id="695850"/>
    <lineage>
        <taxon>Eukaryota</taxon>
        <taxon>Sar</taxon>
        <taxon>Stramenopiles</taxon>
        <taxon>Oomycota</taxon>
        <taxon>Saprolegniomycetes</taxon>
        <taxon>Saprolegniales</taxon>
        <taxon>Saprolegniaceae</taxon>
        <taxon>Saprolegnia</taxon>
    </lineage>
</organism>
<dbReference type="GeneID" id="24141046"/>
<keyword evidence="2" id="KW-1185">Reference proteome</keyword>
<protein>
    <submittedName>
        <fullName evidence="1">Uncharacterized protein</fullName>
    </submittedName>
</protein>
<dbReference type="AlphaFoldDB" id="A0A067CLX8"/>
<gene>
    <name evidence="1" type="ORF">SPRG_19762</name>
</gene>
<accession>A0A067CLX8</accession>
<dbReference type="RefSeq" id="XP_012199018.1">
    <property type="nucleotide sequence ID" value="XM_012343628.1"/>
</dbReference>
<name>A0A067CLX8_SAPPC</name>
<evidence type="ECO:0000313" key="1">
    <source>
        <dbReference type="EMBL" id="KDO30200.1"/>
    </source>
</evidence>
<evidence type="ECO:0000313" key="2">
    <source>
        <dbReference type="Proteomes" id="UP000030745"/>
    </source>
</evidence>
<proteinExistence type="predicted"/>